<reference evidence="2" key="1">
    <citation type="journal article" date="2019" name="MBio">
        <title>Comparative genomics for the elucidation of multidrug resistance (MDR) in Candida lusitaniae.</title>
        <authorList>
            <person name="Kannan A."/>
            <person name="Asner S.A."/>
            <person name="Trachsel E."/>
            <person name="Kelly S."/>
            <person name="Parker J."/>
            <person name="Sanglard D."/>
        </authorList>
    </citation>
    <scope>NUCLEOTIDE SEQUENCE [LARGE SCALE GENOMIC DNA]</scope>
    <source>
        <strain evidence="2">P1</strain>
    </source>
</reference>
<gene>
    <name evidence="1" type="ORF">EJF14_40816</name>
</gene>
<accession>A0ACD0WN61</accession>
<name>A0ACD0WN61_CLALS</name>
<proteinExistence type="predicted"/>
<sequence>MSFWPFSNSYSNSNHLSKFLDSVLDFSNVTVDNILDDKTLQQDFMDELKRLASKSSDKDSFHLVQSLQSDNSSAKSNASNANSDSISVSSNSESTGGNSFSKNAREAKILELIMQPHILDGFMDYIVESVEFYHDLAIQEEKEQSEHAKGEYKPTDESNEDIGSNSHGNDNESKQDRLRRCIQCSADVLSVDMWVISNQIIESPSLMNKLWSIISLPHFVERSPSVAYFVQILDHLMESNTIKLLNFIRKQSNLVDTFLGKVEIPILMDFFLKVIQTDKLDSPTGILEVLHQQNMIPKLINILKPDLAHFDKSLNYIPDADQLFRQTAATELAKALVTISSNASLAVDMDTNIGPNPLTRELASSEMIRIMIEEIILFRIPDEEDPSITYTNKHGISNCVSILIELIRKNNSDYDVSYGQNQPGAMADNTGEVNVQSMFNWLKDFESNPPGPRDPVYLGDLLEVFSENLDKLSELIDADVSEEVVNPNYLGMSKFKISELVAELLHCSNMILINSRKIAFINHTRDQVRDLQNESIQNALNETLLTDEKNSNETLSDSQELADVTMGMDDVSLKEVHQKKPQKLSSIESNFNDAKYRRMIEDLEYSESDDDEPIVSSENPFVCDERDETFRKNPCAGDKFKIALIDSGILRKIITRFKDFEWHNFFHNVVFDLVQQIFNGKLNSYNSFLIVELFRKDRCDIINMISSSFAKEVDPRPGYMGHLILISEEVVKFTSLYKPALISPVLVECIGSKEWEWFVNNVLLKTRELYNVILGADAEYTEDEQHNHNGDRTDEDAFGFDSSTVGYMDLENEAYNNGDNGDDGKKNVIILGDASNHDEFVRRNPSEEDRLGSEFDEDEHDTKLSNVEIQKMSPKLNFENNDDMIYDDFESNNSGGFPDNELQDNEFLENLSGSSSSDEEEDGNQLRRIPKHKG</sequence>
<keyword evidence="2" id="KW-1185">Reference proteome</keyword>
<evidence type="ECO:0000313" key="1">
    <source>
        <dbReference type="EMBL" id="QFZ28768.1"/>
    </source>
</evidence>
<dbReference type="Proteomes" id="UP000326582">
    <property type="component" value="Chromosome 4"/>
</dbReference>
<dbReference type="EMBL" id="CP038487">
    <property type="protein sequence ID" value="QFZ28768.1"/>
    <property type="molecule type" value="Genomic_DNA"/>
</dbReference>
<organism evidence="1 2">
    <name type="scientific">Clavispora lusitaniae</name>
    <name type="common">Candida lusitaniae</name>
    <dbReference type="NCBI Taxonomy" id="36911"/>
    <lineage>
        <taxon>Eukaryota</taxon>
        <taxon>Fungi</taxon>
        <taxon>Dikarya</taxon>
        <taxon>Ascomycota</taxon>
        <taxon>Saccharomycotina</taxon>
        <taxon>Pichiomycetes</taxon>
        <taxon>Metschnikowiaceae</taxon>
        <taxon>Clavispora</taxon>
    </lineage>
</organism>
<protein>
    <submittedName>
        <fullName evidence="1">SIT4-associating protein</fullName>
    </submittedName>
</protein>
<evidence type="ECO:0000313" key="2">
    <source>
        <dbReference type="Proteomes" id="UP000326582"/>
    </source>
</evidence>